<gene>
    <name evidence="2" type="ORF">TWF102_002431</name>
</gene>
<name>A0A7C8N6V1_ORBOL</name>
<dbReference type="EMBL" id="WIQW01000141">
    <property type="protein sequence ID" value="KAF3080212.1"/>
    <property type="molecule type" value="Genomic_DNA"/>
</dbReference>
<evidence type="ECO:0000313" key="3">
    <source>
        <dbReference type="Proteomes" id="UP000475325"/>
    </source>
</evidence>
<dbReference type="AlphaFoldDB" id="A0A7C8N6V1"/>
<accession>A0A7C8N6V1</accession>
<reference evidence="2 3" key="1">
    <citation type="submission" date="2019-06" db="EMBL/GenBank/DDBJ databases">
        <authorList>
            <person name="Palmer J.M."/>
        </authorList>
    </citation>
    <scope>NUCLEOTIDE SEQUENCE [LARGE SCALE GENOMIC DNA]</scope>
    <source>
        <strain evidence="2 3">TWF102</strain>
    </source>
</reference>
<sequence>MYLSTSLILDAKNPKKKRENWIDHLSLYTEGEALVSSTMSGGKKAAFTLVFLVSHSPGATNFDDKVDPMKELGHINWAMGLDDSPYKTPALKEGIKFAIIFY</sequence>
<organism evidence="2 3">
    <name type="scientific">Orbilia oligospora</name>
    <name type="common">Nematode-trapping fungus</name>
    <name type="synonym">Arthrobotrys oligospora</name>
    <dbReference type="NCBI Taxonomy" id="2813651"/>
    <lineage>
        <taxon>Eukaryota</taxon>
        <taxon>Fungi</taxon>
        <taxon>Dikarya</taxon>
        <taxon>Ascomycota</taxon>
        <taxon>Pezizomycotina</taxon>
        <taxon>Orbiliomycetes</taxon>
        <taxon>Orbiliales</taxon>
        <taxon>Orbiliaceae</taxon>
        <taxon>Orbilia</taxon>
    </lineage>
</organism>
<dbReference type="InterPro" id="IPR001849">
    <property type="entry name" value="PH_domain"/>
</dbReference>
<protein>
    <recommendedName>
        <fullName evidence="1">PH domain-containing protein</fullName>
    </recommendedName>
</protein>
<evidence type="ECO:0000313" key="2">
    <source>
        <dbReference type="EMBL" id="KAF3080212.1"/>
    </source>
</evidence>
<evidence type="ECO:0000259" key="1">
    <source>
        <dbReference type="PROSITE" id="PS50003"/>
    </source>
</evidence>
<comment type="caution">
    <text evidence="2">The sequence shown here is derived from an EMBL/GenBank/DDBJ whole genome shotgun (WGS) entry which is preliminary data.</text>
</comment>
<feature type="domain" description="PH" evidence="1">
    <location>
        <begin position="1"/>
        <end position="30"/>
    </location>
</feature>
<dbReference type="Proteomes" id="UP000475325">
    <property type="component" value="Unassembled WGS sequence"/>
</dbReference>
<proteinExistence type="predicted"/>
<dbReference type="PROSITE" id="PS50003">
    <property type="entry name" value="PH_DOMAIN"/>
    <property type="match status" value="1"/>
</dbReference>